<dbReference type="InterPro" id="IPR000210">
    <property type="entry name" value="BTB/POZ_dom"/>
</dbReference>
<sequence>MVQHAKDALRPWLESIIEDARMEWLEDLTTLADDAGNYFPDLMLETEEGREVMGHIAMVEARTDRWADSALTVLQLTNSQILSSDDMSSLRRFKVSENYTTTQECVRKLYTGKSSRTPLMGQTGIKKLENDLVFMWRSRLHSDLRIRVFLPFFKKIALFRGHRFLLAVRSKVIHNKIRLGESTRKDNDTEPVMITLSDDIFTPASIHFILGFLYTSTLEFSYRKYDLATAFTIYRGSVYLSLRTLRNLIVAHIVVDMAHGLFHATLSDEEYRSKFGGTWSATISTGCICRNCAHRVPRIFQLSLEEPFKNYTLKRGALRALVGLFGEGWCTKEFASLPSYIVDASISGFQKSITPSDVIPILFAAEKALLKLQMSSESWADGIKTTIISACSLAEDVMCAEPQACFESETWDRAMTRIWPRSTRDQAMLVTRALRRRARPHQALVIYQSIVTLLEKHLQSDSDALGLLDDMKNELRKTIDLSLSYANAGGNAVLPKMNSNQLADYPANSLIKNPHTDSLYSLISTVETLHSQDEPLQFSASISALDLASSIYSSASSRTVSTDYGIYAQRMALSGDSINWPSNQSLLQYY</sequence>
<dbReference type="EMBL" id="JADNYJ010000075">
    <property type="protein sequence ID" value="KAF8890550.1"/>
    <property type="molecule type" value="Genomic_DNA"/>
</dbReference>
<gene>
    <name evidence="2" type="ORF">CPB84DRAFT_1784857</name>
</gene>
<dbReference type="Gene3D" id="3.30.710.10">
    <property type="entry name" value="Potassium Channel Kv1.1, Chain A"/>
    <property type="match status" value="1"/>
</dbReference>
<comment type="caution">
    <text evidence="2">The sequence shown here is derived from an EMBL/GenBank/DDBJ whole genome shotgun (WGS) entry which is preliminary data.</text>
</comment>
<dbReference type="OrthoDB" id="2130750at2759"/>
<reference evidence="2" key="1">
    <citation type="submission" date="2020-11" db="EMBL/GenBank/DDBJ databases">
        <authorList>
            <consortium name="DOE Joint Genome Institute"/>
            <person name="Ahrendt S."/>
            <person name="Riley R."/>
            <person name="Andreopoulos W."/>
            <person name="LaButti K."/>
            <person name="Pangilinan J."/>
            <person name="Ruiz-duenas F.J."/>
            <person name="Barrasa J.M."/>
            <person name="Sanchez-Garcia M."/>
            <person name="Camarero S."/>
            <person name="Miyauchi S."/>
            <person name="Serrano A."/>
            <person name="Linde D."/>
            <person name="Babiker R."/>
            <person name="Drula E."/>
            <person name="Ayuso-Fernandez I."/>
            <person name="Pacheco R."/>
            <person name="Padilla G."/>
            <person name="Ferreira P."/>
            <person name="Barriuso J."/>
            <person name="Kellner H."/>
            <person name="Castanera R."/>
            <person name="Alfaro M."/>
            <person name="Ramirez L."/>
            <person name="Pisabarro A.G."/>
            <person name="Kuo A."/>
            <person name="Tritt A."/>
            <person name="Lipzen A."/>
            <person name="He G."/>
            <person name="Yan M."/>
            <person name="Ng V."/>
            <person name="Cullen D."/>
            <person name="Martin F."/>
            <person name="Rosso M.-N."/>
            <person name="Henrissat B."/>
            <person name="Hibbett D."/>
            <person name="Martinez A.T."/>
            <person name="Grigoriev I.V."/>
        </authorList>
    </citation>
    <scope>NUCLEOTIDE SEQUENCE</scope>
    <source>
        <strain evidence="2">AH 44721</strain>
    </source>
</reference>
<evidence type="ECO:0000313" key="3">
    <source>
        <dbReference type="Proteomes" id="UP000724874"/>
    </source>
</evidence>
<dbReference type="Proteomes" id="UP000724874">
    <property type="component" value="Unassembled WGS sequence"/>
</dbReference>
<accession>A0A9P5NLC1</accession>
<feature type="domain" description="BTB" evidence="1">
    <location>
        <begin position="142"/>
        <end position="222"/>
    </location>
</feature>
<dbReference type="InterPro" id="IPR011333">
    <property type="entry name" value="SKP1/BTB/POZ_sf"/>
</dbReference>
<keyword evidence="3" id="KW-1185">Reference proteome</keyword>
<evidence type="ECO:0000259" key="1">
    <source>
        <dbReference type="PROSITE" id="PS50097"/>
    </source>
</evidence>
<dbReference type="CDD" id="cd18186">
    <property type="entry name" value="BTB_POZ_ZBTB_KLHL-like"/>
    <property type="match status" value="1"/>
</dbReference>
<dbReference type="AlphaFoldDB" id="A0A9P5NLC1"/>
<name>A0A9P5NLC1_GYMJU</name>
<dbReference type="SUPFAM" id="SSF54695">
    <property type="entry name" value="POZ domain"/>
    <property type="match status" value="1"/>
</dbReference>
<organism evidence="2 3">
    <name type="scientific">Gymnopilus junonius</name>
    <name type="common">Spectacular rustgill mushroom</name>
    <name type="synonym">Gymnopilus spectabilis subsp. junonius</name>
    <dbReference type="NCBI Taxonomy" id="109634"/>
    <lineage>
        <taxon>Eukaryota</taxon>
        <taxon>Fungi</taxon>
        <taxon>Dikarya</taxon>
        <taxon>Basidiomycota</taxon>
        <taxon>Agaricomycotina</taxon>
        <taxon>Agaricomycetes</taxon>
        <taxon>Agaricomycetidae</taxon>
        <taxon>Agaricales</taxon>
        <taxon>Agaricineae</taxon>
        <taxon>Hymenogastraceae</taxon>
        <taxon>Gymnopilus</taxon>
    </lineage>
</organism>
<protein>
    <recommendedName>
        <fullName evidence="1">BTB domain-containing protein</fullName>
    </recommendedName>
</protein>
<proteinExistence type="predicted"/>
<dbReference type="PROSITE" id="PS50097">
    <property type="entry name" value="BTB"/>
    <property type="match status" value="1"/>
</dbReference>
<evidence type="ECO:0000313" key="2">
    <source>
        <dbReference type="EMBL" id="KAF8890550.1"/>
    </source>
</evidence>